<dbReference type="GO" id="GO:0008270">
    <property type="term" value="F:zinc ion binding"/>
    <property type="evidence" value="ECO:0007669"/>
    <property type="project" value="InterPro"/>
</dbReference>
<dbReference type="Gene3D" id="4.10.240.10">
    <property type="entry name" value="Zn(2)-C6 fungal-type DNA-binding domain"/>
    <property type="match status" value="1"/>
</dbReference>
<feature type="compositionally biased region" description="Polar residues" evidence="2">
    <location>
        <begin position="183"/>
        <end position="194"/>
    </location>
</feature>
<reference evidence="4 5" key="1">
    <citation type="submission" date="2016-04" db="EMBL/GenBank/DDBJ databases">
        <title>A degradative enzymes factory behind the ericoid mycorrhizal symbiosis.</title>
        <authorList>
            <consortium name="DOE Joint Genome Institute"/>
            <person name="Martino E."/>
            <person name="Morin E."/>
            <person name="Grelet G."/>
            <person name="Kuo A."/>
            <person name="Kohler A."/>
            <person name="Daghino S."/>
            <person name="Barry K."/>
            <person name="Choi C."/>
            <person name="Cichocki N."/>
            <person name="Clum A."/>
            <person name="Copeland A."/>
            <person name="Hainaut M."/>
            <person name="Haridas S."/>
            <person name="Labutti K."/>
            <person name="Lindquist E."/>
            <person name="Lipzen A."/>
            <person name="Khouja H.-R."/>
            <person name="Murat C."/>
            <person name="Ohm R."/>
            <person name="Olson A."/>
            <person name="Spatafora J."/>
            <person name="Veneault-Fourrey C."/>
            <person name="Henrissat B."/>
            <person name="Grigoriev I."/>
            <person name="Martin F."/>
            <person name="Perotto S."/>
        </authorList>
    </citation>
    <scope>NUCLEOTIDE SEQUENCE [LARGE SCALE GENOMIC DNA]</scope>
    <source>
        <strain evidence="4 5">F</strain>
    </source>
</reference>
<keyword evidence="1" id="KW-0539">Nucleus</keyword>
<feature type="compositionally biased region" description="Polar residues" evidence="2">
    <location>
        <begin position="353"/>
        <end position="367"/>
    </location>
</feature>
<dbReference type="GO" id="GO:0000981">
    <property type="term" value="F:DNA-binding transcription factor activity, RNA polymerase II-specific"/>
    <property type="evidence" value="ECO:0007669"/>
    <property type="project" value="InterPro"/>
</dbReference>
<dbReference type="PANTHER" id="PTHR47785:SF4">
    <property type="entry name" value="ZN(II)2CYS6 TRANSCRIPTION FACTOR (EUROFUNG)"/>
    <property type="match status" value="1"/>
</dbReference>
<dbReference type="PROSITE" id="PS50048">
    <property type="entry name" value="ZN2_CY6_FUNGAL_2"/>
    <property type="match status" value="1"/>
</dbReference>
<evidence type="ECO:0000313" key="4">
    <source>
        <dbReference type="EMBL" id="PMD44385.1"/>
    </source>
</evidence>
<evidence type="ECO:0000313" key="5">
    <source>
        <dbReference type="Proteomes" id="UP000235786"/>
    </source>
</evidence>
<keyword evidence="5" id="KW-1185">Reference proteome</keyword>
<feature type="compositionally biased region" description="Pro residues" evidence="2">
    <location>
        <begin position="16"/>
        <end position="27"/>
    </location>
</feature>
<proteinExistence type="predicted"/>
<accession>A0A2J6S0W1</accession>
<feature type="region of interest" description="Disordered" evidence="2">
    <location>
        <begin position="600"/>
        <end position="637"/>
    </location>
</feature>
<dbReference type="Proteomes" id="UP000235786">
    <property type="component" value="Unassembled WGS sequence"/>
</dbReference>
<dbReference type="CDD" id="cd00067">
    <property type="entry name" value="GAL4"/>
    <property type="match status" value="1"/>
</dbReference>
<sequence length="1150" mass="126936">MMNNGPPEKRPRHEPPPPPPPSGPWQPPQDTSRQLPSLSHTFPPTPQEHAPPYQQHGLPFSTRPPEAPPHLADRRASEHAPPPPWEHPDHRRPSSGPSHGYQAGPPSQLPPFGGPREATMVKRDPAEDAPQHQYRPNSTGHGPDHNVNAPHHEGPPRSFHPPPSYDQAHPRAQAYPPYPQQHTGSPVSASNPYHTSYGRPDLPQPQDHQYSSVSYPNTGNRPSSEQVRKKAQRAAQACDSCRTLKAKCDEGRPSCSSCKEKNIECRYRDPPPKQQDKASADIMDGLARIENGLNNFNNKFEYLAKEVNEIKRVQTHLLQITPNAEATLKQEVTEAAQLEPIDYSVPSARADSQVLTSDSPYGSTPGQQRLLERPDHPIDRIEHHLESTETALDQMELPRPREEEEEEESGGDPGPPKDSSIPINHTTGAARLLLLGPIAEMCKDAMSSTKIRNEKYPIQQETKRGMLRLFGRGEGGDCPPGYDKDPSTDHGEGTPGDAQSDVSTPPAGEEWGQLGGLTPPPSTGEITRGGISPEGMPDLSRETVYVLVRAYLDNMNIMHPILIPNHLYNMVETFLKNIPESQQARPKQVVTLAGHAPPVGFLGGGGYRNNPESPGQKRKRSPVPGEYSDPPQPILSLQELKPSHPFRTINTAIVLLVMSLGAVCLHKGRIPDIVPEKDTDNNPASSFSSSPTMKNGYPQSPIQTSPMGIPSPQDMDRTQSRSRRTSIEGGPIFPARAKPKNIDRMPGLAYFAFATDILGNQLGGNSLQHVHAHILAGLYHSLLARIMESSAYIANASRILQVILRPKLDRFRKLKAKTEIPLAKDNPVIFAFWTCLQLESDIVAELPCPHSGILTYEEDMPTPNYLAACENDGFDQRIIESYSAQLFLRKHLNQLHNMFYKPDDSLFPTLTSKQPEHFPTIEASQASLNSIDKVAPNMLWDIRSGELAKDILGARLRAKYYGAQVITYRPFVLNILEMSSAPSNSTEQISNQFIDNIQAPKVARNTKRLEDVPEKVREYARYGLQATIHSTRAFYGLGNPGTDRLIVTNIWGTAHAQWGNLLVLQAAWKNRILRPILDELISTEELVFLLNQTLQLLKLVASPTSALAMDYHILKRAGLNNGLLSPNPQGPNTSSSFSSATTGDVSMGGH</sequence>
<feature type="compositionally biased region" description="Basic and acidic residues" evidence="2">
    <location>
        <begin position="482"/>
        <end position="492"/>
    </location>
</feature>
<gene>
    <name evidence="4" type="ORF">L207DRAFT_280155</name>
</gene>
<feature type="region of interest" description="Disordered" evidence="2">
    <location>
        <begin position="469"/>
        <end position="537"/>
    </location>
</feature>
<feature type="compositionally biased region" description="Polar residues" evidence="2">
    <location>
        <begin position="206"/>
        <end position="225"/>
    </location>
</feature>
<dbReference type="SUPFAM" id="SSF57701">
    <property type="entry name" value="Zn2/Cys6 DNA-binding domain"/>
    <property type="match status" value="1"/>
</dbReference>
<dbReference type="PROSITE" id="PS00463">
    <property type="entry name" value="ZN2_CY6_FUNGAL_1"/>
    <property type="match status" value="1"/>
</dbReference>
<feature type="compositionally biased region" description="Polar residues" evidence="2">
    <location>
        <begin position="30"/>
        <end position="42"/>
    </location>
</feature>
<evidence type="ECO:0000256" key="2">
    <source>
        <dbReference type="SAM" id="MobiDB-lite"/>
    </source>
</evidence>
<feature type="region of interest" description="Disordered" evidence="2">
    <location>
        <begin position="349"/>
        <end position="373"/>
    </location>
</feature>
<feature type="compositionally biased region" description="Polar residues" evidence="2">
    <location>
        <begin position="681"/>
        <end position="706"/>
    </location>
</feature>
<feature type="domain" description="Zn(2)-C6 fungal-type" evidence="3">
    <location>
        <begin position="237"/>
        <end position="267"/>
    </location>
</feature>
<feature type="compositionally biased region" description="Basic and acidic residues" evidence="2">
    <location>
        <begin position="119"/>
        <end position="130"/>
    </location>
</feature>
<name>A0A2J6S0W1_HYAVF</name>
<dbReference type="STRING" id="1149755.A0A2J6S0W1"/>
<dbReference type="InterPro" id="IPR001138">
    <property type="entry name" value="Zn2Cys6_DnaBD"/>
</dbReference>
<evidence type="ECO:0000259" key="3">
    <source>
        <dbReference type="PROSITE" id="PS50048"/>
    </source>
</evidence>
<dbReference type="InterPro" id="IPR053181">
    <property type="entry name" value="EcdB-like_regulator"/>
</dbReference>
<feature type="compositionally biased region" description="Polar residues" evidence="2">
    <location>
        <begin position="1124"/>
        <end position="1144"/>
    </location>
</feature>
<feature type="region of interest" description="Disordered" evidence="2">
    <location>
        <begin position="672"/>
        <end position="738"/>
    </location>
</feature>
<evidence type="ECO:0000256" key="1">
    <source>
        <dbReference type="ARBA" id="ARBA00023242"/>
    </source>
</evidence>
<dbReference type="SMART" id="SM00066">
    <property type="entry name" value="GAL4"/>
    <property type="match status" value="1"/>
</dbReference>
<protein>
    <recommendedName>
        <fullName evidence="3">Zn(2)-C6 fungal-type domain-containing protein</fullName>
    </recommendedName>
</protein>
<dbReference type="OrthoDB" id="5244761at2759"/>
<feature type="region of interest" description="Disordered" evidence="2">
    <location>
        <begin position="1"/>
        <end position="236"/>
    </location>
</feature>
<dbReference type="PANTHER" id="PTHR47785">
    <property type="entry name" value="ZN(II)2CYS6 TRANSCRIPTION FACTOR (EUROFUNG)-RELATED-RELATED"/>
    <property type="match status" value="1"/>
</dbReference>
<feature type="region of interest" description="Disordered" evidence="2">
    <location>
        <begin position="1124"/>
        <end position="1150"/>
    </location>
</feature>
<organism evidence="4 5">
    <name type="scientific">Hyaloscypha variabilis (strain UAMH 11265 / GT02V1 / F)</name>
    <name type="common">Meliniomyces variabilis</name>
    <dbReference type="NCBI Taxonomy" id="1149755"/>
    <lineage>
        <taxon>Eukaryota</taxon>
        <taxon>Fungi</taxon>
        <taxon>Dikarya</taxon>
        <taxon>Ascomycota</taxon>
        <taxon>Pezizomycotina</taxon>
        <taxon>Leotiomycetes</taxon>
        <taxon>Helotiales</taxon>
        <taxon>Hyaloscyphaceae</taxon>
        <taxon>Hyaloscypha</taxon>
        <taxon>Hyaloscypha variabilis</taxon>
    </lineage>
</organism>
<dbReference type="EMBL" id="KZ613941">
    <property type="protein sequence ID" value="PMD44385.1"/>
    <property type="molecule type" value="Genomic_DNA"/>
</dbReference>
<dbReference type="AlphaFoldDB" id="A0A2J6S0W1"/>
<dbReference type="InterPro" id="IPR036864">
    <property type="entry name" value="Zn2-C6_fun-type_DNA-bd_sf"/>
</dbReference>
<dbReference type="Pfam" id="PF00172">
    <property type="entry name" value="Zn_clus"/>
    <property type="match status" value="1"/>
</dbReference>
<feature type="region of interest" description="Disordered" evidence="2">
    <location>
        <begin position="386"/>
        <end position="424"/>
    </location>
</feature>